<dbReference type="PANTHER" id="PTHR46382:SF1">
    <property type="entry name" value="PHOSPHATIDATE CYTIDYLYLTRANSFERASE"/>
    <property type="match status" value="1"/>
</dbReference>
<evidence type="ECO:0000256" key="19">
    <source>
        <dbReference type="SAM" id="Phobius"/>
    </source>
</evidence>
<gene>
    <name evidence="20" type="ORF">AP3564_16040</name>
    <name evidence="21" type="ORF">AZI98_02370</name>
</gene>
<dbReference type="EMBL" id="LWBR01000007">
    <property type="protein sequence ID" value="KZN97629.1"/>
    <property type="molecule type" value="Genomic_DNA"/>
</dbReference>
<evidence type="ECO:0000256" key="4">
    <source>
        <dbReference type="ARBA" id="ARBA00005189"/>
    </source>
</evidence>
<keyword evidence="16" id="KW-0594">Phospholipid biosynthesis</keyword>
<feature type="transmembrane region" description="Helical" evidence="19">
    <location>
        <begin position="175"/>
        <end position="193"/>
    </location>
</feature>
<accession>A0A164BYD0</accession>
<keyword evidence="17" id="KW-1208">Phospholipid metabolism</keyword>
<evidence type="ECO:0000256" key="17">
    <source>
        <dbReference type="ARBA" id="ARBA00023264"/>
    </source>
</evidence>
<comment type="pathway">
    <text evidence="3 18">Phospholipid metabolism; CDP-diacylglycerol biosynthesis; CDP-diacylglycerol from sn-glycerol 3-phosphate: step 3/3.</text>
</comment>
<evidence type="ECO:0000256" key="15">
    <source>
        <dbReference type="ARBA" id="ARBA00023136"/>
    </source>
</evidence>
<name>A0A165YZD2_9BACI</name>
<dbReference type="PANTHER" id="PTHR46382">
    <property type="entry name" value="PHOSPHATIDATE CYTIDYLYLTRANSFERASE"/>
    <property type="match status" value="1"/>
</dbReference>
<comment type="pathway">
    <text evidence="4">Lipid metabolism.</text>
</comment>
<comment type="catalytic activity">
    <reaction evidence="1 18">
        <text>a 1,2-diacyl-sn-glycero-3-phosphate + CTP + H(+) = a CDP-1,2-diacyl-sn-glycerol + diphosphate</text>
        <dbReference type="Rhea" id="RHEA:16229"/>
        <dbReference type="ChEBI" id="CHEBI:15378"/>
        <dbReference type="ChEBI" id="CHEBI:33019"/>
        <dbReference type="ChEBI" id="CHEBI:37563"/>
        <dbReference type="ChEBI" id="CHEBI:58332"/>
        <dbReference type="ChEBI" id="CHEBI:58608"/>
        <dbReference type="EC" id="2.7.7.41"/>
    </reaction>
</comment>
<accession>A0A165YZD2</accession>
<dbReference type="Proteomes" id="UP000076476">
    <property type="component" value="Unassembled WGS sequence"/>
</dbReference>
<organism evidence="21 22">
    <name type="scientific">Aeribacillus pallidus</name>
    <dbReference type="NCBI Taxonomy" id="33936"/>
    <lineage>
        <taxon>Bacteria</taxon>
        <taxon>Bacillati</taxon>
        <taxon>Bacillota</taxon>
        <taxon>Bacilli</taxon>
        <taxon>Bacillales</taxon>
        <taxon>Bacillaceae</taxon>
        <taxon>Aeribacillus</taxon>
    </lineage>
</organism>
<comment type="similarity">
    <text evidence="5 18">Belongs to the CDS family.</text>
</comment>
<dbReference type="Proteomes" id="UP000214606">
    <property type="component" value="Chromosome"/>
</dbReference>
<dbReference type="Pfam" id="PF01148">
    <property type="entry name" value="CTP_transf_1"/>
    <property type="match status" value="1"/>
</dbReference>
<dbReference type="GO" id="GO:0004605">
    <property type="term" value="F:phosphatidate cytidylyltransferase activity"/>
    <property type="evidence" value="ECO:0007669"/>
    <property type="project" value="UniProtKB-EC"/>
</dbReference>
<dbReference type="STRING" id="33936.AZI98_02370"/>
<dbReference type="KEGG" id="apak:AP3564_16040"/>
<evidence type="ECO:0000313" key="21">
    <source>
        <dbReference type="EMBL" id="KZN97629.1"/>
    </source>
</evidence>
<evidence type="ECO:0000256" key="5">
    <source>
        <dbReference type="ARBA" id="ARBA00010185"/>
    </source>
</evidence>
<feature type="transmembrane region" description="Helical" evidence="19">
    <location>
        <begin position="136"/>
        <end position="154"/>
    </location>
</feature>
<feature type="transmembrane region" description="Helical" evidence="19">
    <location>
        <begin position="77"/>
        <end position="98"/>
    </location>
</feature>
<dbReference type="RefSeq" id="WP_063386695.1">
    <property type="nucleotide sequence ID" value="NZ_CP017703.1"/>
</dbReference>
<feature type="transmembrane region" description="Helical" evidence="19">
    <location>
        <begin position="6"/>
        <end position="34"/>
    </location>
</feature>
<evidence type="ECO:0000256" key="10">
    <source>
        <dbReference type="ARBA" id="ARBA00022679"/>
    </source>
</evidence>
<dbReference type="PROSITE" id="PS01315">
    <property type="entry name" value="CDS"/>
    <property type="match status" value="1"/>
</dbReference>
<keyword evidence="15 19" id="KW-0472">Membrane</keyword>
<dbReference type="EMBL" id="CP017703">
    <property type="protein sequence ID" value="ASS91528.1"/>
    <property type="molecule type" value="Genomic_DNA"/>
</dbReference>
<feature type="transmembrane region" description="Helical" evidence="19">
    <location>
        <begin position="110"/>
        <end position="130"/>
    </location>
</feature>
<evidence type="ECO:0000256" key="3">
    <source>
        <dbReference type="ARBA" id="ARBA00005119"/>
    </source>
</evidence>
<keyword evidence="12 18" id="KW-0548">Nucleotidyltransferase</keyword>
<evidence type="ECO:0000256" key="12">
    <source>
        <dbReference type="ARBA" id="ARBA00022695"/>
    </source>
</evidence>
<dbReference type="GeneID" id="301126422"/>
<evidence type="ECO:0000313" key="22">
    <source>
        <dbReference type="Proteomes" id="UP000076476"/>
    </source>
</evidence>
<comment type="subcellular location">
    <subcellularLocation>
        <location evidence="2">Cell membrane</location>
        <topology evidence="2">Multi-pass membrane protein</topology>
    </subcellularLocation>
</comment>
<dbReference type="EC" id="2.7.7.41" evidence="6 18"/>
<keyword evidence="13 19" id="KW-1133">Transmembrane helix</keyword>
<dbReference type="InterPro" id="IPR000374">
    <property type="entry name" value="PC_trans"/>
</dbReference>
<evidence type="ECO:0000256" key="18">
    <source>
        <dbReference type="RuleBase" id="RU003938"/>
    </source>
</evidence>
<keyword evidence="10 18" id="KW-0808">Transferase</keyword>
<evidence type="ECO:0000256" key="14">
    <source>
        <dbReference type="ARBA" id="ARBA00023098"/>
    </source>
</evidence>
<keyword evidence="8" id="KW-1003">Cell membrane</keyword>
<evidence type="ECO:0000256" key="11">
    <source>
        <dbReference type="ARBA" id="ARBA00022692"/>
    </source>
</evidence>
<feature type="transmembrane region" description="Helical" evidence="19">
    <location>
        <begin position="199"/>
        <end position="219"/>
    </location>
</feature>
<keyword evidence="9" id="KW-0444">Lipid biosynthesis</keyword>
<evidence type="ECO:0000256" key="6">
    <source>
        <dbReference type="ARBA" id="ARBA00012487"/>
    </source>
</evidence>
<dbReference type="UniPathway" id="UPA00557">
    <property type="reaction ID" value="UER00614"/>
</dbReference>
<evidence type="ECO:0000313" key="23">
    <source>
        <dbReference type="Proteomes" id="UP000214606"/>
    </source>
</evidence>
<reference evidence="21 22" key="1">
    <citation type="submission" date="2016-04" db="EMBL/GenBank/DDBJ databases">
        <title>Draft genome sequence of Aeribacillus pallidus 8m3 from petroleum reservoir.</title>
        <authorList>
            <person name="Poltaraus A.B."/>
            <person name="Nazina T.N."/>
            <person name="Tourova T.P."/>
            <person name="Malakho S.M."/>
            <person name="Korshunova A.V."/>
            <person name="Sokolova D.S."/>
        </authorList>
    </citation>
    <scope>NUCLEOTIDE SEQUENCE [LARGE SCALE GENOMIC DNA]</scope>
    <source>
        <strain evidence="21 22">8m3</strain>
    </source>
</reference>
<dbReference type="GO" id="GO:0016024">
    <property type="term" value="P:CDP-diacylglycerol biosynthetic process"/>
    <property type="evidence" value="ECO:0007669"/>
    <property type="project" value="UniProtKB-UniPathway"/>
</dbReference>
<evidence type="ECO:0000256" key="1">
    <source>
        <dbReference type="ARBA" id="ARBA00001698"/>
    </source>
</evidence>
<proteinExistence type="inferred from homology"/>
<dbReference type="OrthoDB" id="9799199at2"/>
<dbReference type="AlphaFoldDB" id="A0A165YZD2"/>
<evidence type="ECO:0000256" key="13">
    <source>
        <dbReference type="ARBA" id="ARBA00022989"/>
    </source>
</evidence>
<evidence type="ECO:0000256" key="7">
    <source>
        <dbReference type="ARBA" id="ARBA00019373"/>
    </source>
</evidence>
<sequence>MKTRIITAICALALFVPIVIIGGLPLTIAIYVLASVGLFELFRMKRFHLFSFPVLFSFILLWILIFPNRYIDLLHQIHISKTGFLFFGAILLLIYTVFSKNQFSFDDVGFALIAIIYVGVGFYFFIEMRVLGLDKLLFALLTIWATDSGAYFIGRAFGKKKLSAEISPNKTVEGFFGGIFSAILVGLIFHYFANFLPTYVQTVFVSVIVSIVGQMGDLVQSAFKRHYGTKDSGTIFPGHGGVLDRFDSLIFIMPILYFFIQLISRQGVTM</sequence>
<evidence type="ECO:0000256" key="9">
    <source>
        <dbReference type="ARBA" id="ARBA00022516"/>
    </source>
</evidence>
<keyword evidence="14" id="KW-0443">Lipid metabolism</keyword>
<keyword evidence="22" id="KW-1185">Reference proteome</keyword>
<evidence type="ECO:0000256" key="16">
    <source>
        <dbReference type="ARBA" id="ARBA00023209"/>
    </source>
</evidence>
<feature type="transmembrane region" description="Helical" evidence="19">
    <location>
        <begin position="46"/>
        <end position="65"/>
    </location>
</feature>
<keyword evidence="11 18" id="KW-0812">Transmembrane</keyword>
<reference evidence="20 23" key="2">
    <citation type="submission" date="2016-10" db="EMBL/GenBank/DDBJ databases">
        <title>The whole genome sequencing and assembly of Aeribacillus pallidus KCTC3564 strain.</title>
        <authorList>
            <person name="Lee Y.-J."/>
            <person name="Park M.-K."/>
            <person name="Yi H."/>
            <person name="Bahn Y.-S."/>
            <person name="Kim J.F."/>
            <person name="Lee D.-W."/>
        </authorList>
    </citation>
    <scope>NUCLEOTIDE SEQUENCE [LARGE SCALE GENOMIC DNA]</scope>
    <source>
        <strain evidence="20 23">KCTC3564</strain>
    </source>
</reference>
<feature type="transmembrane region" description="Helical" evidence="19">
    <location>
        <begin position="246"/>
        <end position="264"/>
    </location>
</feature>
<evidence type="ECO:0000256" key="2">
    <source>
        <dbReference type="ARBA" id="ARBA00004651"/>
    </source>
</evidence>
<dbReference type="GO" id="GO:0005886">
    <property type="term" value="C:plasma membrane"/>
    <property type="evidence" value="ECO:0007669"/>
    <property type="project" value="UniProtKB-SubCell"/>
</dbReference>
<evidence type="ECO:0000313" key="20">
    <source>
        <dbReference type="EMBL" id="ASS91528.1"/>
    </source>
</evidence>
<protein>
    <recommendedName>
        <fullName evidence="7 18">Phosphatidate cytidylyltransferase</fullName>
        <ecNumber evidence="6 18">2.7.7.41</ecNumber>
    </recommendedName>
</protein>
<evidence type="ECO:0000256" key="8">
    <source>
        <dbReference type="ARBA" id="ARBA00022475"/>
    </source>
</evidence>